<dbReference type="InterPro" id="IPR005511">
    <property type="entry name" value="SMP-30"/>
</dbReference>
<dbReference type="PANTHER" id="PTHR10907:SF47">
    <property type="entry name" value="REGUCALCIN"/>
    <property type="match status" value="1"/>
</dbReference>
<protein>
    <submittedName>
        <fullName evidence="3">SMP-30/gluconolactonase/LRE family protein</fullName>
    </submittedName>
</protein>
<evidence type="ECO:0000313" key="3">
    <source>
        <dbReference type="EMBL" id="GAA2354304.1"/>
    </source>
</evidence>
<dbReference type="RefSeq" id="WP_344133600.1">
    <property type="nucleotide sequence ID" value="NZ_BAAARA010000010.1"/>
</dbReference>
<sequence length="282" mass="30069">MLEQVTGPIAHHGEGPVWFAGWPGLRWVDMLAGDVLTLDSASGEVRRSHVGAVAAVVRPRSSGGAVLALERGFAFADDSLGELEVLPEVFADAKLRFNEGSVAPDGSFYCGSMSYDELPGAGSLFRLDPTGRVERVLDGITISNGLNWSPDGTRAYYVDTPTQRIDVFDYAGGRLRNRRPFAEIDPAAGSPDGLCLDTEGGVWVALWGGGAVRRYAPDGELTDVIEVPAPRVTACAFGGPDLDELHITTSQIETDRNEYPQAGSVFRATTGARGLPIRAYDG</sequence>
<gene>
    <name evidence="3" type="ORF">GCM10009854_35480</name>
</gene>
<proteinExistence type="inferred from homology"/>
<dbReference type="Pfam" id="PF08450">
    <property type="entry name" value="SGL"/>
    <property type="match status" value="1"/>
</dbReference>
<name>A0ABP5TJC8_9PSEU</name>
<comment type="similarity">
    <text evidence="1">Belongs to the SMP-30/CGR1 family.</text>
</comment>
<dbReference type="InterPro" id="IPR013658">
    <property type="entry name" value="SGL"/>
</dbReference>
<dbReference type="Gene3D" id="2.120.10.30">
    <property type="entry name" value="TolB, C-terminal domain"/>
    <property type="match status" value="1"/>
</dbReference>
<dbReference type="SUPFAM" id="SSF63829">
    <property type="entry name" value="Calcium-dependent phosphotriesterase"/>
    <property type="match status" value="1"/>
</dbReference>
<reference evidence="4" key="1">
    <citation type="journal article" date="2019" name="Int. J. Syst. Evol. Microbiol.">
        <title>The Global Catalogue of Microorganisms (GCM) 10K type strain sequencing project: providing services to taxonomists for standard genome sequencing and annotation.</title>
        <authorList>
            <consortium name="The Broad Institute Genomics Platform"/>
            <consortium name="The Broad Institute Genome Sequencing Center for Infectious Disease"/>
            <person name="Wu L."/>
            <person name="Ma J."/>
        </authorList>
    </citation>
    <scope>NUCLEOTIDE SEQUENCE [LARGE SCALE GENOMIC DNA]</scope>
    <source>
        <strain evidence="4">JCM 16221</strain>
    </source>
</reference>
<evidence type="ECO:0000313" key="4">
    <source>
        <dbReference type="Proteomes" id="UP001501218"/>
    </source>
</evidence>
<comment type="caution">
    <text evidence="3">The sequence shown here is derived from an EMBL/GenBank/DDBJ whole genome shotgun (WGS) entry which is preliminary data.</text>
</comment>
<organism evidence="3 4">
    <name type="scientific">Saccharopolyspora halophila</name>
    <dbReference type="NCBI Taxonomy" id="405551"/>
    <lineage>
        <taxon>Bacteria</taxon>
        <taxon>Bacillati</taxon>
        <taxon>Actinomycetota</taxon>
        <taxon>Actinomycetes</taxon>
        <taxon>Pseudonocardiales</taxon>
        <taxon>Pseudonocardiaceae</taxon>
        <taxon>Saccharopolyspora</taxon>
    </lineage>
</organism>
<dbReference type="PRINTS" id="PR01790">
    <property type="entry name" value="SMP30FAMILY"/>
</dbReference>
<accession>A0ABP5TJC8</accession>
<dbReference type="InterPro" id="IPR011042">
    <property type="entry name" value="6-blade_b-propeller_TolB-like"/>
</dbReference>
<keyword evidence="4" id="KW-1185">Reference proteome</keyword>
<evidence type="ECO:0000259" key="2">
    <source>
        <dbReference type="Pfam" id="PF08450"/>
    </source>
</evidence>
<dbReference type="Proteomes" id="UP001501218">
    <property type="component" value="Unassembled WGS sequence"/>
</dbReference>
<evidence type="ECO:0000256" key="1">
    <source>
        <dbReference type="ARBA" id="ARBA00008853"/>
    </source>
</evidence>
<feature type="domain" description="SMP-30/Gluconolactonase/LRE-like region" evidence="2">
    <location>
        <begin position="13"/>
        <end position="250"/>
    </location>
</feature>
<dbReference type="EMBL" id="BAAARA010000010">
    <property type="protein sequence ID" value="GAA2354304.1"/>
    <property type="molecule type" value="Genomic_DNA"/>
</dbReference>
<dbReference type="PANTHER" id="PTHR10907">
    <property type="entry name" value="REGUCALCIN"/>
    <property type="match status" value="1"/>
</dbReference>